<accession>A0A250L1G6</accession>
<dbReference type="InterPro" id="IPR036265">
    <property type="entry name" value="HIT-like_sf"/>
</dbReference>
<gene>
    <name evidence="1" type="ORF">sS8_5332</name>
</gene>
<dbReference type="Gene3D" id="3.30.428.10">
    <property type="entry name" value="HIT-like"/>
    <property type="match status" value="1"/>
</dbReference>
<keyword evidence="2" id="KW-1185">Reference proteome</keyword>
<dbReference type="InterPro" id="IPR052572">
    <property type="entry name" value="UPF0153_domain"/>
</dbReference>
<dbReference type="InterPro" id="IPR005358">
    <property type="entry name" value="Puta_zinc/iron-chelating_dom"/>
</dbReference>
<organism evidence="1 2">
    <name type="scientific">Methylocaldum marinum</name>
    <dbReference type="NCBI Taxonomy" id="1432792"/>
    <lineage>
        <taxon>Bacteria</taxon>
        <taxon>Pseudomonadati</taxon>
        <taxon>Pseudomonadota</taxon>
        <taxon>Gammaproteobacteria</taxon>
        <taxon>Methylococcales</taxon>
        <taxon>Methylococcaceae</taxon>
        <taxon>Methylocaldum</taxon>
    </lineage>
</organism>
<dbReference type="Pfam" id="PF03692">
    <property type="entry name" value="CxxCxxCC"/>
    <property type="match status" value="1"/>
</dbReference>
<protein>
    <submittedName>
        <fullName evidence="1">Putative Fe-S oxidoreductase</fullName>
    </submittedName>
</protein>
<evidence type="ECO:0000313" key="2">
    <source>
        <dbReference type="Proteomes" id="UP000266313"/>
    </source>
</evidence>
<proteinExistence type="predicted"/>
<dbReference type="PANTHER" id="PTHR36931">
    <property type="entry name" value="UPF0153 PROTEIN YEIW"/>
    <property type="match status" value="1"/>
</dbReference>
<name>A0A250L1G6_9GAMM</name>
<dbReference type="EMBL" id="AP017928">
    <property type="protein sequence ID" value="BBA37251.1"/>
    <property type="molecule type" value="Genomic_DNA"/>
</dbReference>
<evidence type="ECO:0000313" key="1">
    <source>
        <dbReference type="EMBL" id="BBA37251.1"/>
    </source>
</evidence>
<dbReference type="KEGG" id="mmai:sS8_5332"/>
<dbReference type="Proteomes" id="UP000266313">
    <property type="component" value="Chromosome"/>
</dbReference>
<dbReference type="AlphaFoldDB" id="A0A250L1G6"/>
<sequence>MFELHPRLSQDCIQLGRFPLCRLLLMNESRFPWFILVPERKNVCEIYQVTEVMKCRAGCGACCIAISISSPIPGMPEGKPAGVRCVHLTDDFRCAIWGHPDRPVCCAGLRPAPEMCGTNRDEAQIYLRWLEKATSP</sequence>
<dbReference type="PANTHER" id="PTHR36931:SF1">
    <property type="entry name" value="UPF0153 PROTEIN YEIW"/>
    <property type="match status" value="1"/>
</dbReference>
<reference evidence="1 2" key="1">
    <citation type="submission" date="2016-12" db="EMBL/GenBank/DDBJ databases">
        <title>Genome sequencing of Methylocaldum marinum.</title>
        <authorList>
            <person name="Takeuchi M."/>
            <person name="Kamagata Y."/>
            <person name="Hiraoka S."/>
            <person name="Oshima K."/>
            <person name="Hattori M."/>
            <person name="Iwasaki W."/>
        </authorList>
    </citation>
    <scope>NUCLEOTIDE SEQUENCE [LARGE SCALE GENOMIC DNA]</scope>
    <source>
        <strain evidence="1 2">S8</strain>
    </source>
</reference>
<dbReference type="RefSeq" id="WP_232020444.1">
    <property type="nucleotide sequence ID" value="NZ_AP017928.1"/>
</dbReference>